<dbReference type="AlphaFoldDB" id="A0A5E5BJ34"/>
<sequence>MPIGCSNGGAGAGTACGSAAIVLPVTVVSDVAPPTRTGCALEPRPAEVRRAPGKPDVRIATARIKVDGPVDVGALRTVLAALR</sequence>
<reference evidence="1 2" key="1">
    <citation type="submission" date="2019-08" db="EMBL/GenBank/DDBJ databases">
        <authorList>
            <person name="Peeters C."/>
        </authorList>
    </citation>
    <scope>NUCLEOTIDE SEQUENCE [LARGE SCALE GENOMIC DNA]</scope>
    <source>
        <strain evidence="1 2">LMG 31121</strain>
    </source>
</reference>
<evidence type="ECO:0000313" key="1">
    <source>
        <dbReference type="EMBL" id="VVE85724.1"/>
    </source>
</evidence>
<gene>
    <name evidence="1" type="ORF">PSP31121_05387</name>
</gene>
<name>A0A5E5BJ34_9BURK</name>
<evidence type="ECO:0000313" key="2">
    <source>
        <dbReference type="Proteomes" id="UP000335538"/>
    </source>
</evidence>
<accession>A0A5E5BJ34</accession>
<proteinExistence type="predicted"/>
<protein>
    <submittedName>
        <fullName evidence="1">Uncharacterized protein</fullName>
    </submittedName>
</protein>
<dbReference type="EMBL" id="CABPSR010000033">
    <property type="protein sequence ID" value="VVE85724.1"/>
    <property type="molecule type" value="Genomic_DNA"/>
</dbReference>
<organism evidence="1 2">
    <name type="scientific">Pandoraea sputorum</name>
    <dbReference type="NCBI Taxonomy" id="93222"/>
    <lineage>
        <taxon>Bacteria</taxon>
        <taxon>Pseudomonadati</taxon>
        <taxon>Pseudomonadota</taxon>
        <taxon>Betaproteobacteria</taxon>
        <taxon>Burkholderiales</taxon>
        <taxon>Burkholderiaceae</taxon>
        <taxon>Pandoraea</taxon>
    </lineage>
</organism>
<dbReference type="Proteomes" id="UP000335538">
    <property type="component" value="Unassembled WGS sequence"/>
</dbReference>